<proteinExistence type="predicted"/>
<evidence type="ECO:0000313" key="2">
    <source>
        <dbReference type="Proteomes" id="UP000276133"/>
    </source>
</evidence>
<dbReference type="EMBL" id="REGN01009138">
    <property type="protein sequence ID" value="RNA01873.1"/>
    <property type="molecule type" value="Genomic_DNA"/>
</dbReference>
<organism evidence="1 2">
    <name type="scientific">Brachionus plicatilis</name>
    <name type="common">Marine rotifer</name>
    <name type="synonym">Brachionus muelleri</name>
    <dbReference type="NCBI Taxonomy" id="10195"/>
    <lineage>
        <taxon>Eukaryota</taxon>
        <taxon>Metazoa</taxon>
        <taxon>Spiralia</taxon>
        <taxon>Gnathifera</taxon>
        <taxon>Rotifera</taxon>
        <taxon>Eurotatoria</taxon>
        <taxon>Monogononta</taxon>
        <taxon>Pseudotrocha</taxon>
        <taxon>Ploima</taxon>
        <taxon>Brachionidae</taxon>
        <taxon>Brachionus</taxon>
    </lineage>
</organism>
<protein>
    <submittedName>
        <fullName evidence="1">Uncharacterized protein</fullName>
    </submittedName>
</protein>
<evidence type="ECO:0000313" key="1">
    <source>
        <dbReference type="EMBL" id="RNA01873.1"/>
    </source>
</evidence>
<reference evidence="1 2" key="1">
    <citation type="journal article" date="2018" name="Sci. Rep.">
        <title>Genomic signatures of local adaptation to the degree of environmental predictability in rotifers.</title>
        <authorList>
            <person name="Franch-Gras L."/>
            <person name="Hahn C."/>
            <person name="Garcia-Roger E.M."/>
            <person name="Carmona M.J."/>
            <person name="Serra M."/>
            <person name="Gomez A."/>
        </authorList>
    </citation>
    <scope>NUCLEOTIDE SEQUENCE [LARGE SCALE GENOMIC DNA]</scope>
    <source>
        <strain evidence="1">HYR1</strain>
    </source>
</reference>
<gene>
    <name evidence="1" type="ORF">BpHYR1_047091</name>
</gene>
<feature type="non-terminal residue" evidence="1">
    <location>
        <position position="120"/>
    </location>
</feature>
<name>A0A3M7PS61_BRAPC</name>
<dbReference type="AlphaFoldDB" id="A0A3M7PS61"/>
<keyword evidence="2" id="KW-1185">Reference proteome</keyword>
<accession>A0A3M7PS61</accession>
<comment type="caution">
    <text evidence="1">The sequence shown here is derived from an EMBL/GenBank/DDBJ whole genome shotgun (WGS) entry which is preliminary data.</text>
</comment>
<dbReference type="Proteomes" id="UP000276133">
    <property type="component" value="Unassembled WGS sequence"/>
</dbReference>
<sequence length="120" mass="13949">MRRGIRFLSNSFTACFTITRSIVRLLTKELIGGSLVLEVNSVGVCHRKGNRGCVNYHSYNYLFATLLQTIKYKFTKINMVNPAKLIKKDIRALLRKAFHEFNKIHWVGALNVRKFKELMK</sequence>